<dbReference type="InterPro" id="IPR038734">
    <property type="entry name" value="YhaN_AAA"/>
</dbReference>
<name>A0A3B0V5D6_9ZZZZ</name>
<feature type="coiled-coil region" evidence="1">
    <location>
        <begin position="837"/>
        <end position="874"/>
    </location>
</feature>
<dbReference type="Gene3D" id="3.40.50.300">
    <property type="entry name" value="P-loop containing nucleotide triphosphate hydrolases"/>
    <property type="match status" value="2"/>
</dbReference>
<dbReference type="PANTHER" id="PTHR41259:SF1">
    <property type="entry name" value="DOUBLE-STRAND BREAK REPAIR RAD50 ATPASE, PUTATIVE-RELATED"/>
    <property type="match status" value="1"/>
</dbReference>
<dbReference type="InterPro" id="IPR027417">
    <property type="entry name" value="P-loop_NTPase"/>
</dbReference>
<dbReference type="Pfam" id="PF13514">
    <property type="entry name" value="AAA_27"/>
    <property type="match status" value="1"/>
</dbReference>
<dbReference type="AlphaFoldDB" id="A0A3B0V5D6"/>
<feature type="coiled-coil region" evidence="1">
    <location>
        <begin position="475"/>
        <end position="509"/>
    </location>
</feature>
<feature type="coiled-coil region" evidence="1">
    <location>
        <begin position="583"/>
        <end position="620"/>
    </location>
</feature>
<proteinExistence type="predicted"/>
<feature type="coiled-coil region" evidence="1">
    <location>
        <begin position="197"/>
        <end position="231"/>
    </location>
</feature>
<evidence type="ECO:0000259" key="2">
    <source>
        <dbReference type="Pfam" id="PF13514"/>
    </source>
</evidence>
<keyword evidence="1" id="KW-0175">Coiled coil</keyword>
<gene>
    <name evidence="3" type="ORF">MNBD_DELTA04-1455</name>
</gene>
<sequence>AFGPFTGRTLEFNSEEPGLHIIFGLNEAGKSSSLRALKALLYGFPERTSDNFKHANDQLLVGGCLQAADGREIAFLRRKKRKADLLDPDGNPMDPGALAPYLHGIEPALFESLYGIDHQTLVKGGEDILAQKGEVGQALFAAGAGISSLRGILDALDVEADELFKSRGSKQQINQAVNEYKTLKKTVKEASLPSRTWKEHHKRLRDAEDELAELEEESKRKSAEVQRLERLHRAIPELAALENLKKQLRDFGEPVVLPPGFAEQLQKVEQKVREINLQLARDRDRLAGLRARQDGISFNQALFDHAEAIEDLHQRLGEYRKGRKDRSKLDGMRISNRKDAGDLIHDVRADLTLAEAESLRSVLGRKRTIQDLSSQYEALAQQASQARKQKEAAARELKEIAGVLAGLPAVRESDGLAKALKLARRAGDLDGQLAEIVRRIDDEKKACRAVLKRSGLWTGELDQLLELPLPLAETVRRFETDYGELENDGKQLQKDRKKAAAELKAAMADSREVAYGGEVPTEQDLVASRQKRQDGWHLLRRQWLDGEDIAGEAAEYEPGRPVHDAYEDYVEQADHIADRLRREAALVAKAASLRARIEGLEETLREISEQELKLTSREENLAARWQAEWKSSQIKPLPPKEMLAWLAEIDTLRFRLTGISGKAGEAQEKDKARQQYRRALLAELKALGESGEFPGRELGPVLVFAEAVLEDIARLRAELEKLNDRRARVRQALAQAGQEQEEAEAAGSEWQARWDKALAGLGLVDRVLPGEALDFLEIIANCFGKLEKAKEFQSRIDGIDRDVEQFSNDVRTLLEQAAPELKSLPLEQAVLKLHTMLGRARQDRKLLQKNNAEADELTAAIRDAEKILQSLDGQMAGLLVTAGCNKAADLAGAIGRSIEYQRLQEKVSEAETTLAKVAEGVPIEEIKQQAAAVSMDELPGLIASIRRQVDEELHSRIKDVSEVIGEENRELQLMDGSDRAAEAAGKMEQVAARLRRLVDQYVLIKVAAMVLKDEIERYRKEHQDPVLRIASRYFADLTIDSFTSLRTDVDNKGEPVLVGLRQDDTRVSVAGMSSGTRDQLYLALRLATLESRLQHSEPMPFIVDDILINFDDDRSRATLKVLAGLAQRNQVILF</sequence>
<feature type="non-terminal residue" evidence="3">
    <location>
        <position position="1134"/>
    </location>
</feature>
<feature type="coiled-coil region" evidence="1">
    <location>
        <begin position="705"/>
        <end position="746"/>
    </location>
</feature>
<reference evidence="3" key="1">
    <citation type="submission" date="2018-06" db="EMBL/GenBank/DDBJ databases">
        <authorList>
            <person name="Zhirakovskaya E."/>
        </authorList>
    </citation>
    <scope>NUCLEOTIDE SEQUENCE</scope>
</reference>
<evidence type="ECO:0000256" key="1">
    <source>
        <dbReference type="SAM" id="Coils"/>
    </source>
</evidence>
<feature type="coiled-coil region" evidence="1">
    <location>
        <begin position="369"/>
        <end position="400"/>
    </location>
</feature>
<accession>A0A3B0V5D6</accession>
<protein>
    <submittedName>
        <fullName evidence="3">DNA double-strand break repair Rad50 ATPase</fullName>
    </submittedName>
</protein>
<evidence type="ECO:0000313" key="3">
    <source>
        <dbReference type="EMBL" id="VAW35583.1"/>
    </source>
</evidence>
<dbReference type="PANTHER" id="PTHR41259">
    <property type="entry name" value="DOUBLE-STRAND BREAK REPAIR RAD50 ATPASE, PUTATIVE-RELATED"/>
    <property type="match status" value="1"/>
</dbReference>
<dbReference type="SUPFAM" id="SSF52540">
    <property type="entry name" value="P-loop containing nucleoside triphosphate hydrolases"/>
    <property type="match status" value="1"/>
</dbReference>
<organism evidence="3">
    <name type="scientific">hydrothermal vent metagenome</name>
    <dbReference type="NCBI Taxonomy" id="652676"/>
    <lineage>
        <taxon>unclassified sequences</taxon>
        <taxon>metagenomes</taxon>
        <taxon>ecological metagenomes</taxon>
    </lineage>
</organism>
<feature type="non-terminal residue" evidence="3">
    <location>
        <position position="1"/>
    </location>
</feature>
<dbReference type="EMBL" id="UOEY01000016">
    <property type="protein sequence ID" value="VAW35583.1"/>
    <property type="molecule type" value="Genomic_DNA"/>
</dbReference>
<feature type="domain" description="YhaN AAA" evidence="2">
    <location>
        <begin position="1"/>
        <end position="197"/>
    </location>
</feature>